<gene>
    <name evidence="3" type="ORF">EBO15_04700</name>
</gene>
<feature type="region of interest" description="Disordered" evidence="1">
    <location>
        <begin position="1"/>
        <end position="77"/>
    </location>
</feature>
<dbReference type="Proteomes" id="UP000282674">
    <property type="component" value="Unassembled WGS sequence"/>
</dbReference>
<organism evidence="3 4">
    <name type="scientific">Actinomadura harenae</name>
    <dbReference type="NCBI Taxonomy" id="2483351"/>
    <lineage>
        <taxon>Bacteria</taxon>
        <taxon>Bacillati</taxon>
        <taxon>Actinomycetota</taxon>
        <taxon>Actinomycetes</taxon>
        <taxon>Streptosporangiales</taxon>
        <taxon>Thermomonosporaceae</taxon>
        <taxon>Actinomadura</taxon>
    </lineage>
</organism>
<feature type="compositionally biased region" description="Gly residues" evidence="1">
    <location>
        <begin position="1"/>
        <end position="29"/>
    </location>
</feature>
<evidence type="ECO:0000313" key="4">
    <source>
        <dbReference type="Proteomes" id="UP000282674"/>
    </source>
</evidence>
<dbReference type="InterPro" id="IPR029057">
    <property type="entry name" value="PRTase-like"/>
</dbReference>
<dbReference type="AlphaFoldDB" id="A0A3M2MBQ2"/>
<keyword evidence="4" id="KW-1185">Reference proteome</keyword>
<proteinExistence type="predicted"/>
<dbReference type="SUPFAM" id="SSF53271">
    <property type="entry name" value="PRTase-like"/>
    <property type="match status" value="1"/>
</dbReference>
<reference evidence="3 4" key="1">
    <citation type="submission" date="2018-10" db="EMBL/GenBank/DDBJ databases">
        <title>Isolation from soil.</title>
        <authorList>
            <person name="Hu J."/>
        </authorList>
    </citation>
    <scope>NUCLEOTIDE SEQUENCE [LARGE SCALE GENOMIC DNA]</scope>
    <source>
        <strain evidence="3 4">NEAU-Ht49</strain>
    </source>
</reference>
<accession>A0A3M2MBQ2</accession>
<dbReference type="EMBL" id="RFFG01000006">
    <property type="protein sequence ID" value="RMI46932.1"/>
    <property type="molecule type" value="Genomic_DNA"/>
</dbReference>
<dbReference type="Pfam" id="PF00156">
    <property type="entry name" value="Pribosyltran"/>
    <property type="match status" value="1"/>
</dbReference>
<dbReference type="CDD" id="cd06223">
    <property type="entry name" value="PRTases_typeI"/>
    <property type="match status" value="1"/>
</dbReference>
<dbReference type="Gene3D" id="3.40.50.2020">
    <property type="match status" value="1"/>
</dbReference>
<evidence type="ECO:0000313" key="3">
    <source>
        <dbReference type="EMBL" id="RMI46932.1"/>
    </source>
</evidence>
<evidence type="ECO:0000259" key="2">
    <source>
        <dbReference type="Pfam" id="PF00156"/>
    </source>
</evidence>
<sequence length="134" mass="12709">MSGRTAGDGGGAMGRGLSGWTVGDGGGATGRDLSGRVVGGGGWPVAGDRSGHPGWGVDGGAEEGANEAPGRGMGDGADGGVVGPLAGWRVVVVDDVVTSGATLAEAVRVLRQAGAEVVGAATVAATPRRFLGSG</sequence>
<feature type="domain" description="Phosphoribosyltransferase" evidence="2">
    <location>
        <begin position="85"/>
        <end position="128"/>
    </location>
</feature>
<evidence type="ECO:0000256" key="1">
    <source>
        <dbReference type="SAM" id="MobiDB-lite"/>
    </source>
</evidence>
<protein>
    <recommendedName>
        <fullName evidence="2">Phosphoribosyltransferase domain-containing protein</fullName>
    </recommendedName>
</protein>
<dbReference type="InterPro" id="IPR000836">
    <property type="entry name" value="PRTase_dom"/>
</dbReference>
<comment type="caution">
    <text evidence="3">The sequence shown here is derived from an EMBL/GenBank/DDBJ whole genome shotgun (WGS) entry which is preliminary data.</text>
</comment>
<name>A0A3M2MBQ2_9ACTN</name>